<dbReference type="EMBL" id="CP029822">
    <property type="protein sequence ID" value="AZS50070.1"/>
    <property type="molecule type" value="Genomic_DNA"/>
</dbReference>
<organism evidence="2 3">
    <name type="scientific">Entomomonas moraniae</name>
    <dbReference type="NCBI Taxonomy" id="2213226"/>
    <lineage>
        <taxon>Bacteria</taxon>
        <taxon>Pseudomonadati</taxon>
        <taxon>Pseudomonadota</taxon>
        <taxon>Gammaproteobacteria</taxon>
        <taxon>Pseudomonadales</taxon>
        <taxon>Pseudomonadaceae</taxon>
        <taxon>Entomomonas</taxon>
    </lineage>
</organism>
<evidence type="ECO:0000256" key="1">
    <source>
        <dbReference type="SAM" id="SignalP"/>
    </source>
</evidence>
<proteinExistence type="predicted"/>
<feature type="signal peptide" evidence="1">
    <location>
        <begin position="1"/>
        <end position="20"/>
    </location>
</feature>
<gene>
    <name evidence="2" type="ORF">DM558_04435</name>
</gene>
<name>A0A3S9XCD5_9GAMM</name>
<dbReference type="AlphaFoldDB" id="A0A3S9XCD5"/>
<sequence length="415" mass="46082">MKKSIISVFILVSFTAYIYAKENTNIANDLKARYNDSTKICMGDKPAYQCSGIMIRGINQANNLPHAWSLKPENKQKESFSFAFLRHDQPFSSFPRGYDSGIIMYPQLKTPTNKNTYKVYCAFPIDGGTDGRTGHGCGIYNNDPMSNHCDKVGITTYNAWVNNFNRIMNSNDTNFVGRQCAFDMTISSRGKDFDIIRQANQYIQKNSTKYYMRNNELLVHAWNEDNAAPLPLEAFFYLIGSTDGLKHAQEFQKDYYNQTNKEIVPIVGIKLPKTPNDTLTVTYSKSDQIVSGGGGGGGSQSTESFKSGPFYKNTILSSILANAKTTVKKGDKLHIKISSNRNGKVWFYQSKPVDNPNYVVNSLSNSADGVSGSINITLLNGGKLADLIGGSLEYQFSDGSTTKAAYFNTEITVLK</sequence>
<evidence type="ECO:0000313" key="3">
    <source>
        <dbReference type="Proteomes" id="UP000273143"/>
    </source>
</evidence>
<reference evidence="3" key="1">
    <citation type="submission" date="2018-06" db="EMBL/GenBank/DDBJ databases">
        <title>Complete genome of Pseudomonas insecticola strain QZS01.</title>
        <authorList>
            <person name="Wang J."/>
            <person name="Su Q."/>
        </authorList>
    </citation>
    <scope>NUCLEOTIDE SEQUENCE [LARGE SCALE GENOMIC DNA]</scope>
    <source>
        <strain evidence="3">QZS01</strain>
    </source>
</reference>
<dbReference type="KEGG" id="emo:DM558_04435"/>
<dbReference type="RefSeq" id="WP_127162216.1">
    <property type="nucleotide sequence ID" value="NZ_CP029822.1"/>
</dbReference>
<feature type="chain" id="PRO_5019221267" evidence="1">
    <location>
        <begin position="21"/>
        <end position="415"/>
    </location>
</feature>
<protein>
    <submittedName>
        <fullName evidence="2">Uncharacterized protein</fullName>
    </submittedName>
</protein>
<keyword evidence="3" id="KW-1185">Reference proteome</keyword>
<dbReference type="Proteomes" id="UP000273143">
    <property type="component" value="Chromosome"/>
</dbReference>
<accession>A0A3S9XCD5</accession>
<evidence type="ECO:0000313" key="2">
    <source>
        <dbReference type="EMBL" id="AZS50070.1"/>
    </source>
</evidence>
<keyword evidence="1" id="KW-0732">Signal</keyword>